<sequence>MSQRFTREEFYELVWSKPMTHLAKDFRLSDVALHKICKKHDIPNPPLGWWAKHAAGQKVTRIPLPKAKAGVALTVIIASGEVRQEHDTLVSAREQARVKASELDLSGAALSHPLVQKSFDKLRKAKPGNTGLVSLSSDGHVQLEIAPGSIDRAERCLLQIVAAAKAQGFELSAKASKAAFTNGSVAIPFAIKEGYKRIKHVLTAEEIAEDERRQRRRSRDWSRSDWTPHSFSFGRPEWDYVPTGQLAFEFDIYLRYASQVRRAFKDAKLQRLENLAPDIAVGLAVLAAAKAEDDQKAEEARQREEEAKRRRIEAQRLAYIAERRDKVLEDVLARLERRDRLAAFVTRLEEELAGEQATRVAEFLTWARTKLAAADQRLSATGLNELFQEHHIFGADDDRGFYPESYW</sequence>
<accession>A0A1L5BTN1</accession>
<dbReference type="KEGG" id="sinb:SIDU_03680"/>
<gene>
    <name evidence="2" type="ORF">SIDU_03680</name>
</gene>
<keyword evidence="1" id="KW-0175">Coiled coil</keyword>
<evidence type="ECO:0000313" key="3">
    <source>
        <dbReference type="Proteomes" id="UP000004550"/>
    </source>
</evidence>
<name>A0A1L5BTN1_SPHIB</name>
<evidence type="ECO:0000256" key="1">
    <source>
        <dbReference type="SAM" id="Coils"/>
    </source>
</evidence>
<dbReference type="EMBL" id="CP013070">
    <property type="protein sequence ID" value="APL96220.1"/>
    <property type="molecule type" value="Genomic_DNA"/>
</dbReference>
<organism evidence="2 3">
    <name type="scientific">Sphingobium indicum (strain DSM 16412 / CCM 7286 / MTCC 6364 / B90A)</name>
    <dbReference type="NCBI Taxonomy" id="861109"/>
    <lineage>
        <taxon>Bacteria</taxon>
        <taxon>Pseudomonadati</taxon>
        <taxon>Pseudomonadota</taxon>
        <taxon>Alphaproteobacteria</taxon>
        <taxon>Sphingomonadales</taxon>
        <taxon>Sphingomonadaceae</taxon>
        <taxon>Sphingobium</taxon>
    </lineage>
</organism>
<feature type="coiled-coil region" evidence="1">
    <location>
        <begin position="288"/>
        <end position="317"/>
    </location>
</feature>
<dbReference type="AlphaFoldDB" id="A0A1L5BTN1"/>
<reference evidence="2 3" key="1">
    <citation type="journal article" date="2012" name="J. Bacteriol.">
        <title>Genome sequence of Sphingobium indicum B90A, a hexachlorocyclohexane-degrading bacterium.</title>
        <authorList>
            <person name="Anand S."/>
            <person name="Sangwan N."/>
            <person name="Lata P."/>
            <person name="Kaur J."/>
            <person name="Dua A."/>
            <person name="Singh A.K."/>
            <person name="Verma M."/>
            <person name="Kaur J."/>
            <person name="Khurana J.P."/>
            <person name="Khurana P."/>
            <person name="Mathur S."/>
            <person name="Lal R."/>
        </authorList>
    </citation>
    <scope>NUCLEOTIDE SEQUENCE [LARGE SCALE GENOMIC DNA]</scope>
    <source>
        <strain evidence="3">DSM 16412 / CCM 7286 / MTCC 6364 / B90A</strain>
    </source>
</reference>
<evidence type="ECO:0000313" key="2">
    <source>
        <dbReference type="EMBL" id="APL96220.1"/>
    </source>
</evidence>
<proteinExistence type="predicted"/>
<dbReference type="Proteomes" id="UP000004550">
    <property type="component" value="Chromosome"/>
</dbReference>
<protein>
    <submittedName>
        <fullName evidence="2">Uncharacterized protein</fullName>
    </submittedName>
</protein>
<dbReference type="RefSeq" id="WP_007688239.1">
    <property type="nucleotide sequence ID" value="NZ_CP013070.1"/>
</dbReference>